<evidence type="ECO:0000313" key="3">
    <source>
        <dbReference type="Proteomes" id="UP000001351"/>
    </source>
</evidence>
<gene>
    <name evidence="2" type="ordered locus">STAUR_0887</name>
</gene>
<keyword evidence="3" id="KW-1185">Reference proteome</keyword>
<dbReference type="KEGG" id="sur:STAUR_0887"/>
<dbReference type="InterPro" id="IPR009045">
    <property type="entry name" value="Zn_M74/Hedgehog-like"/>
</dbReference>
<dbReference type="GO" id="GO:0008233">
    <property type="term" value="F:peptidase activity"/>
    <property type="evidence" value="ECO:0007669"/>
    <property type="project" value="InterPro"/>
</dbReference>
<dbReference type="InterPro" id="IPR039561">
    <property type="entry name" value="Peptidase_M15C"/>
</dbReference>
<proteinExistence type="predicted"/>
<sequence>MPTRNFARVGLDRVYLPFAAVAFEVISRCEARGASYIATFGSRSLEEQAELYRLYREGKGGKAAPAGLSAHNYGLAFDFCRDGDRAKPGLQPDWRASAFKELGEESQRAGLVWGGTFADAPHVQWPSYVNATDLAPLRALATREGVAAVWMRLDKERSSPFWRAANPKLAAELARLGF</sequence>
<dbReference type="EMBL" id="CP002271">
    <property type="protein sequence ID" value="ADO68691.1"/>
    <property type="molecule type" value="Genomic_DNA"/>
</dbReference>
<reference evidence="2 3" key="1">
    <citation type="journal article" date="2011" name="Mol. Biol. Evol.">
        <title>Comparative genomic analysis of fruiting body formation in Myxococcales.</title>
        <authorList>
            <person name="Huntley S."/>
            <person name="Hamann N."/>
            <person name="Wegener-Feldbrugge S."/>
            <person name="Treuner-Lange A."/>
            <person name="Kube M."/>
            <person name="Reinhardt R."/>
            <person name="Klages S."/>
            <person name="Muller R."/>
            <person name="Ronning C.M."/>
            <person name="Nierman W.C."/>
            <person name="Sogaard-Andersen L."/>
        </authorList>
    </citation>
    <scope>NUCLEOTIDE SEQUENCE [LARGE SCALE GENOMIC DNA]</scope>
    <source>
        <strain evidence="2 3">DW4/3-1</strain>
    </source>
</reference>
<dbReference type="Gene3D" id="3.30.1380.10">
    <property type="match status" value="1"/>
</dbReference>
<dbReference type="SUPFAM" id="SSF55166">
    <property type="entry name" value="Hedgehog/DD-peptidase"/>
    <property type="match status" value="1"/>
</dbReference>
<organism evidence="2 3">
    <name type="scientific">Stigmatella aurantiaca (strain DW4/3-1)</name>
    <dbReference type="NCBI Taxonomy" id="378806"/>
    <lineage>
        <taxon>Bacteria</taxon>
        <taxon>Pseudomonadati</taxon>
        <taxon>Myxococcota</taxon>
        <taxon>Myxococcia</taxon>
        <taxon>Myxococcales</taxon>
        <taxon>Cystobacterineae</taxon>
        <taxon>Archangiaceae</taxon>
        <taxon>Stigmatella</taxon>
    </lineage>
</organism>
<protein>
    <submittedName>
        <fullName evidence="2">Conserved uncharacterized protein</fullName>
    </submittedName>
</protein>
<dbReference type="AlphaFoldDB" id="E3FZM6"/>
<accession>E3FZM6</accession>
<evidence type="ECO:0000313" key="2">
    <source>
        <dbReference type="EMBL" id="ADO68691.1"/>
    </source>
</evidence>
<dbReference type="STRING" id="378806.STAUR_0887"/>
<dbReference type="OrthoDB" id="9799970at2"/>
<evidence type="ECO:0000259" key="1">
    <source>
        <dbReference type="Pfam" id="PF13539"/>
    </source>
</evidence>
<dbReference type="CDD" id="cd14845">
    <property type="entry name" value="L-Ala-D-Glu_peptidase_like"/>
    <property type="match status" value="1"/>
</dbReference>
<dbReference type="Pfam" id="PF13539">
    <property type="entry name" value="Peptidase_M15_4"/>
    <property type="match status" value="1"/>
</dbReference>
<dbReference type="HOGENOM" id="CLU_1509704_0_0_7"/>
<feature type="domain" description="Peptidase M15C" evidence="1">
    <location>
        <begin position="66"/>
        <end position="125"/>
    </location>
</feature>
<dbReference type="eggNOG" id="COG1876">
    <property type="taxonomic scope" value="Bacteria"/>
</dbReference>
<name>E3FZM6_STIAD</name>
<dbReference type="Proteomes" id="UP000001351">
    <property type="component" value="Chromosome"/>
</dbReference>
<dbReference type="RefSeq" id="WP_013374388.1">
    <property type="nucleotide sequence ID" value="NC_014623.1"/>
</dbReference>